<evidence type="ECO:0000256" key="4">
    <source>
        <dbReference type="ARBA" id="ARBA00022840"/>
    </source>
</evidence>
<evidence type="ECO:0000256" key="2">
    <source>
        <dbReference type="ARBA" id="ARBA00022679"/>
    </source>
</evidence>
<dbReference type="InterPro" id="IPR018022">
    <property type="entry name" value="IPT"/>
</dbReference>
<dbReference type="InterPro" id="IPR027417">
    <property type="entry name" value="P-loop_NTPase"/>
</dbReference>
<feature type="compositionally biased region" description="Basic and acidic residues" evidence="8">
    <location>
        <begin position="486"/>
        <end position="499"/>
    </location>
</feature>
<evidence type="ECO:0000256" key="6">
    <source>
        <dbReference type="RuleBase" id="RU003783"/>
    </source>
</evidence>
<dbReference type="PIRSF" id="PIRSF039110">
    <property type="entry name" value="IPP_transferase"/>
    <property type="match status" value="1"/>
</dbReference>
<evidence type="ECO:0000259" key="9">
    <source>
        <dbReference type="PROSITE" id="PS50157"/>
    </source>
</evidence>
<reference evidence="10" key="1">
    <citation type="submission" date="2021-07" db="EMBL/GenBank/DDBJ databases">
        <authorList>
            <person name="Branca A.L. A."/>
        </authorList>
    </citation>
    <scope>NUCLEOTIDE SEQUENCE</scope>
</reference>
<keyword evidence="2 7" id="KW-0808">Transferase</keyword>
<gene>
    <name evidence="10" type="ORF">PNAL_LOCUS10177</name>
</gene>
<dbReference type="OrthoDB" id="775260at2759"/>
<dbReference type="InterPro" id="IPR039657">
    <property type="entry name" value="Dimethylallyltransferase"/>
</dbReference>
<dbReference type="SUPFAM" id="SSF52540">
    <property type="entry name" value="P-loop containing nucleoside triphosphate hydrolases"/>
    <property type="match status" value="2"/>
</dbReference>
<comment type="caution">
    <text evidence="10">The sequence shown here is derived from an EMBL/GenBank/DDBJ whole genome shotgun (WGS) entry which is preliminary data.</text>
</comment>
<comment type="catalytic activity">
    <reaction evidence="6">
        <text>adenosine(37) in tRNA + dimethylallyl diphosphate = N(6)-dimethylallyladenosine(37) in tRNA + diphosphate</text>
        <dbReference type="Rhea" id="RHEA:26482"/>
        <dbReference type="Rhea" id="RHEA-COMP:10162"/>
        <dbReference type="Rhea" id="RHEA-COMP:10375"/>
        <dbReference type="ChEBI" id="CHEBI:33019"/>
        <dbReference type="ChEBI" id="CHEBI:57623"/>
        <dbReference type="ChEBI" id="CHEBI:74411"/>
        <dbReference type="ChEBI" id="CHEBI:74415"/>
        <dbReference type="EC" id="2.5.1.75"/>
    </reaction>
</comment>
<keyword evidence="4 7" id="KW-0067">ATP-binding</keyword>
<dbReference type="GO" id="GO:0052381">
    <property type="term" value="F:tRNA dimethylallyltransferase activity"/>
    <property type="evidence" value="ECO:0007669"/>
    <property type="project" value="UniProtKB-EC"/>
</dbReference>
<dbReference type="PANTHER" id="PTHR11088:SF89">
    <property type="entry name" value="TRNA DIMETHYLALLYLTRANSFERASE"/>
    <property type="match status" value="1"/>
</dbReference>
<dbReference type="GO" id="GO:0005524">
    <property type="term" value="F:ATP binding"/>
    <property type="evidence" value="ECO:0007669"/>
    <property type="project" value="UniProtKB-KW"/>
</dbReference>
<accession>A0A9W4N7E8</accession>
<dbReference type="PROSITE" id="PS00028">
    <property type="entry name" value="ZINC_FINGER_C2H2_1"/>
    <property type="match status" value="1"/>
</dbReference>
<dbReference type="Pfam" id="PF01715">
    <property type="entry name" value="IPPT"/>
    <property type="match status" value="1"/>
</dbReference>
<dbReference type="InterPro" id="IPR036236">
    <property type="entry name" value="Znf_C2H2_sf"/>
</dbReference>
<dbReference type="Pfam" id="PF12874">
    <property type="entry name" value="zf-met"/>
    <property type="match status" value="1"/>
</dbReference>
<comment type="similarity">
    <text evidence="1 7">Belongs to the IPP transferase family.</text>
</comment>
<dbReference type="HAMAP" id="MF_00185">
    <property type="entry name" value="IPP_trans"/>
    <property type="match status" value="1"/>
</dbReference>
<keyword evidence="6" id="KW-0819">tRNA processing</keyword>
<evidence type="ECO:0000313" key="11">
    <source>
        <dbReference type="Proteomes" id="UP001153461"/>
    </source>
</evidence>
<dbReference type="Gene3D" id="1.10.20.140">
    <property type="match status" value="1"/>
</dbReference>
<dbReference type="GO" id="GO:0005739">
    <property type="term" value="C:mitochondrion"/>
    <property type="evidence" value="ECO:0007669"/>
    <property type="project" value="TreeGrafter"/>
</dbReference>
<dbReference type="Gene3D" id="3.40.50.300">
    <property type="entry name" value="P-loop containing nucleotide triphosphate hydrolases"/>
    <property type="match status" value="1"/>
</dbReference>
<keyword evidence="5" id="KW-0863">Zinc-finger</keyword>
<keyword evidence="3 7" id="KW-0547">Nucleotide-binding</keyword>
<dbReference type="GO" id="GO:0006400">
    <property type="term" value="P:tRNA modification"/>
    <property type="evidence" value="ECO:0007669"/>
    <property type="project" value="TreeGrafter"/>
</dbReference>
<feature type="region of interest" description="Disordered" evidence="8">
    <location>
        <begin position="472"/>
        <end position="511"/>
    </location>
</feature>
<keyword evidence="5" id="KW-0862">Zinc</keyword>
<protein>
    <recommendedName>
        <fullName evidence="6">tRNA dimethylallyltransferase</fullName>
        <ecNumber evidence="6">2.5.1.75</ecNumber>
    </recommendedName>
</protein>
<dbReference type="NCBIfam" id="TIGR00174">
    <property type="entry name" value="miaA"/>
    <property type="match status" value="1"/>
</dbReference>
<feature type="compositionally biased region" description="Basic residues" evidence="8">
    <location>
        <begin position="472"/>
        <end position="485"/>
    </location>
</feature>
<dbReference type="InterPro" id="IPR013087">
    <property type="entry name" value="Znf_C2H2_type"/>
</dbReference>
<dbReference type="Gene3D" id="3.30.160.60">
    <property type="entry name" value="Classic Zinc Finger"/>
    <property type="match status" value="1"/>
</dbReference>
<dbReference type="SUPFAM" id="SSF57667">
    <property type="entry name" value="beta-beta-alpha zinc fingers"/>
    <property type="match status" value="1"/>
</dbReference>
<evidence type="ECO:0000256" key="8">
    <source>
        <dbReference type="SAM" id="MobiDB-lite"/>
    </source>
</evidence>
<evidence type="ECO:0000256" key="3">
    <source>
        <dbReference type="ARBA" id="ARBA00022741"/>
    </source>
</evidence>
<keyword evidence="5" id="KW-0479">Metal-binding</keyword>
<dbReference type="EC" id="2.5.1.75" evidence="6"/>
<dbReference type="Proteomes" id="UP001153461">
    <property type="component" value="Unassembled WGS sequence"/>
</dbReference>
<proteinExistence type="inferred from homology"/>
<dbReference type="AlphaFoldDB" id="A0A9W4N7E8"/>
<evidence type="ECO:0000256" key="5">
    <source>
        <dbReference type="PROSITE-ProRule" id="PRU00042"/>
    </source>
</evidence>
<organism evidence="10 11">
    <name type="scientific">Penicillium nalgiovense</name>
    <dbReference type="NCBI Taxonomy" id="60175"/>
    <lineage>
        <taxon>Eukaryota</taxon>
        <taxon>Fungi</taxon>
        <taxon>Dikarya</taxon>
        <taxon>Ascomycota</taxon>
        <taxon>Pezizomycotina</taxon>
        <taxon>Eurotiomycetes</taxon>
        <taxon>Eurotiomycetidae</taxon>
        <taxon>Eurotiales</taxon>
        <taxon>Aspergillaceae</taxon>
        <taxon>Penicillium</taxon>
    </lineage>
</organism>
<feature type="domain" description="C2H2-type" evidence="9">
    <location>
        <begin position="451"/>
        <end position="478"/>
    </location>
</feature>
<sequence length="511" mass="58325">MISGGRVDEVTRAITRGPVPITTFFSPPRRNEHRGMLSALRSIWHGQRIMNPLIAVVGATGTGKSKLAVDLASRFDGEIINGDAMQMYRGLPIITNQIPIEERNGIPHHHLSCIDLDAEAWRVGLFKREALRIIEDIRARGKVPILVGGTHYYTQAVLFKEQLVGEGVDDEGEREQLMEFSSTSKKWPILDSAPEVLLEKLREVDPVMAARWHPRDGRKIRRSLEIYFQTGRRASDIYKEQFSQKRKAMDQEEGLLRFENTLVFWVHAEKEVLNARLDARVDDMVKQGLMTEAEKMSDYLQEKASQGIEVDQTRGVWVSIGFKELAPYFKAIRDGEASEKEIEDLKRKSLELIRIATRQYGTSQVKWIRNKLWKALTETGETRRLYLLDSSNVSDWSKCITGPSEEIVQLMQQNKPTPDPKSLSQLAAAEFGAKEAQAQKREQTDPIGRCYTCDVCQKTMATEDQWHIHLNSHQHKRGLKSASKRTQRDEYFRKKELEAKGIQAPETEPGS</sequence>
<dbReference type="PROSITE" id="PS50157">
    <property type="entry name" value="ZINC_FINGER_C2H2_2"/>
    <property type="match status" value="1"/>
</dbReference>
<dbReference type="EMBL" id="CAJVNV010000633">
    <property type="protein sequence ID" value="CAG8314254.1"/>
    <property type="molecule type" value="Genomic_DNA"/>
</dbReference>
<dbReference type="GO" id="GO:0008270">
    <property type="term" value="F:zinc ion binding"/>
    <property type="evidence" value="ECO:0007669"/>
    <property type="project" value="UniProtKB-KW"/>
</dbReference>
<evidence type="ECO:0000256" key="7">
    <source>
        <dbReference type="RuleBase" id="RU003785"/>
    </source>
</evidence>
<evidence type="ECO:0000256" key="1">
    <source>
        <dbReference type="ARBA" id="ARBA00005842"/>
    </source>
</evidence>
<name>A0A9W4N7E8_PENNA</name>
<evidence type="ECO:0000313" key="10">
    <source>
        <dbReference type="EMBL" id="CAG8314254.1"/>
    </source>
</evidence>
<dbReference type="PANTHER" id="PTHR11088">
    <property type="entry name" value="TRNA DIMETHYLALLYLTRANSFERASE"/>
    <property type="match status" value="1"/>
</dbReference>
<dbReference type="InterPro" id="IPR030666">
    <property type="entry name" value="IPP_transferase_euk"/>
</dbReference>